<accession>A0AAE5HA46</accession>
<dbReference type="AlphaFoldDB" id="A0AAE5HA46"/>
<reference evidence="1" key="1">
    <citation type="submission" date="2020-06" db="EMBL/GenBank/DDBJ databases">
        <title>Genomic insights into acetone-butanol-ethanol (ABE) fermentation by sequencing solventogenic clostridia strains.</title>
        <authorList>
            <person name="Brown S."/>
        </authorList>
    </citation>
    <scope>NUCLEOTIDE SEQUENCE</scope>
    <source>
        <strain evidence="1">DJ123</strain>
    </source>
</reference>
<evidence type="ECO:0000313" key="1">
    <source>
        <dbReference type="EMBL" id="NSB16795.1"/>
    </source>
</evidence>
<dbReference type="Proteomes" id="UP000822184">
    <property type="component" value="Unassembled WGS sequence"/>
</dbReference>
<protein>
    <submittedName>
        <fullName evidence="1">Uncharacterized protein</fullName>
    </submittedName>
</protein>
<evidence type="ECO:0000313" key="2">
    <source>
        <dbReference type="Proteomes" id="UP000822184"/>
    </source>
</evidence>
<dbReference type="EMBL" id="JABTDW010000001">
    <property type="protein sequence ID" value="NSB16795.1"/>
    <property type="molecule type" value="Genomic_DNA"/>
</dbReference>
<gene>
    <name evidence="1" type="ORF">BCD95_005054</name>
</gene>
<name>A0AAE5HA46_CLOBE</name>
<proteinExistence type="predicted"/>
<sequence length="448" mass="53402">MASYLKRMREAKNLDELVSEIQNIYKEFDSNKYIPAIIENGKYTVEEGEDFYLKLVLKHHNIRVKSTWLKENLSYGLSEPEDDDFGAFVHNVIVYRNYKSTHLYQVNPLITNDQIYEYQYDNSLFVNAYYNDEYSRLKGDPVLKSDQNIKLLVLKDVLKGYINDPNGIVYPKYELVAEFEYRTHDSMIKNIESNEYELQDAYIRVDVTDNSTLILGSVLIPFNNKLDKVPRNIQVIDLVSLEQREHNPKNYTGDMNEGLIYFKKDIIKIIKKYYYIYNLQIVDKNEIENQYLIDILDDKIMFFEGEYNKLPKLIKDRIDMYNFVPIKKDDMISEAMKAWQLDGNWHWEDKLLPNYKLASIIKEKCFNKAIDLSLSFENPKDKDELKDFINKIEQLTEIKLESFNVKSKDVLSLITIRDEFDKDELVDLDTLYLKYCYAIYRRYSDDRY</sequence>
<dbReference type="RefSeq" id="WP_077854475.1">
    <property type="nucleotide sequence ID" value="NZ_JABTDW010000001.1"/>
</dbReference>
<organism evidence="1 2">
    <name type="scientific">Clostridium beijerinckii</name>
    <name type="common">Clostridium MP</name>
    <dbReference type="NCBI Taxonomy" id="1520"/>
    <lineage>
        <taxon>Bacteria</taxon>
        <taxon>Bacillati</taxon>
        <taxon>Bacillota</taxon>
        <taxon>Clostridia</taxon>
        <taxon>Eubacteriales</taxon>
        <taxon>Clostridiaceae</taxon>
        <taxon>Clostridium</taxon>
    </lineage>
</organism>
<comment type="caution">
    <text evidence="1">The sequence shown here is derived from an EMBL/GenBank/DDBJ whole genome shotgun (WGS) entry which is preliminary data.</text>
</comment>